<evidence type="ECO:0000313" key="1">
    <source>
        <dbReference type="EMBL" id="CAE8740442.1"/>
    </source>
</evidence>
<accession>A0A813LW29</accession>
<gene>
    <name evidence="1" type="ORF">PGLA2088_LOCUS50040</name>
</gene>
<dbReference type="EMBL" id="CAJNNW010037260">
    <property type="protein sequence ID" value="CAE8740442.1"/>
    <property type="molecule type" value="Genomic_DNA"/>
</dbReference>
<feature type="non-terminal residue" evidence="1">
    <location>
        <position position="1"/>
    </location>
</feature>
<evidence type="ECO:0000313" key="2">
    <source>
        <dbReference type="Proteomes" id="UP000626109"/>
    </source>
</evidence>
<protein>
    <submittedName>
        <fullName evidence="1">Uncharacterized protein</fullName>
    </submittedName>
</protein>
<reference evidence="1" key="1">
    <citation type="submission" date="2021-02" db="EMBL/GenBank/DDBJ databases">
        <authorList>
            <person name="Dougan E. K."/>
            <person name="Rhodes N."/>
            <person name="Thang M."/>
            <person name="Chan C."/>
        </authorList>
    </citation>
    <scope>NUCLEOTIDE SEQUENCE</scope>
</reference>
<name>A0A813LW29_POLGL</name>
<organism evidence="1 2">
    <name type="scientific">Polarella glacialis</name>
    <name type="common">Dinoflagellate</name>
    <dbReference type="NCBI Taxonomy" id="89957"/>
    <lineage>
        <taxon>Eukaryota</taxon>
        <taxon>Sar</taxon>
        <taxon>Alveolata</taxon>
        <taxon>Dinophyceae</taxon>
        <taxon>Suessiales</taxon>
        <taxon>Suessiaceae</taxon>
        <taxon>Polarella</taxon>
    </lineage>
</organism>
<dbReference type="PROSITE" id="PS00018">
    <property type="entry name" value="EF_HAND_1"/>
    <property type="match status" value="1"/>
</dbReference>
<sequence length="53" mass="5847">MFPVLLDTDTNGCLSSAEVALGMPQQQCPFRPAVPFDVSVVRCVDANEFGYFY</sequence>
<dbReference type="AlphaFoldDB" id="A0A813LW29"/>
<dbReference type="Proteomes" id="UP000626109">
    <property type="component" value="Unassembled WGS sequence"/>
</dbReference>
<proteinExistence type="predicted"/>
<dbReference type="InterPro" id="IPR018247">
    <property type="entry name" value="EF_Hand_1_Ca_BS"/>
</dbReference>
<comment type="caution">
    <text evidence="1">The sequence shown here is derived from an EMBL/GenBank/DDBJ whole genome shotgun (WGS) entry which is preliminary data.</text>
</comment>